<dbReference type="OrthoDB" id="3936150at2759"/>
<dbReference type="InterPro" id="IPR011701">
    <property type="entry name" value="MFS"/>
</dbReference>
<keyword evidence="3 6" id="KW-0812">Transmembrane</keyword>
<evidence type="ECO:0000259" key="7">
    <source>
        <dbReference type="PROSITE" id="PS50850"/>
    </source>
</evidence>
<dbReference type="AlphaFoldDB" id="G0R3L4"/>
<evidence type="ECO:0000256" key="4">
    <source>
        <dbReference type="ARBA" id="ARBA00022989"/>
    </source>
</evidence>
<keyword evidence="4 6" id="KW-1133">Transmembrane helix</keyword>
<feature type="transmembrane region" description="Helical" evidence="6">
    <location>
        <begin position="242"/>
        <end position="261"/>
    </location>
</feature>
<name>G0R3L4_ICHMU</name>
<feature type="transmembrane region" description="Helical" evidence="6">
    <location>
        <begin position="85"/>
        <end position="105"/>
    </location>
</feature>
<evidence type="ECO:0000256" key="5">
    <source>
        <dbReference type="ARBA" id="ARBA00023136"/>
    </source>
</evidence>
<dbReference type="GO" id="GO:0016020">
    <property type="term" value="C:membrane"/>
    <property type="evidence" value="ECO:0007669"/>
    <property type="project" value="UniProtKB-SubCell"/>
</dbReference>
<evidence type="ECO:0000256" key="6">
    <source>
        <dbReference type="SAM" id="Phobius"/>
    </source>
</evidence>
<accession>G0R3L4</accession>
<evidence type="ECO:0000256" key="2">
    <source>
        <dbReference type="ARBA" id="ARBA00022448"/>
    </source>
</evidence>
<dbReference type="PROSITE" id="PS00216">
    <property type="entry name" value="SUGAR_TRANSPORT_1"/>
    <property type="match status" value="1"/>
</dbReference>
<dbReference type="OMA" id="LENCHQK"/>
<feature type="transmembrane region" description="Helical" evidence="6">
    <location>
        <begin position="47"/>
        <end position="73"/>
    </location>
</feature>
<feature type="transmembrane region" description="Helical" evidence="6">
    <location>
        <begin position="210"/>
        <end position="230"/>
    </location>
</feature>
<dbReference type="InterPro" id="IPR036259">
    <property type="entry name" value="MFS_trans_sf"/>
</dbReference>
<evidence type="ECO:0000313" key="9">
    <source>
        <dbReference type="Proteomes" id="UP000008983"/>
    </source>
</evidence>
<reference evidence="8 9" key="1">
    <citation type="submission" date="2011-07" db="EMBL/GenBank/DDBJ databases">
        <authorList>
            <person name="Coyne R."/>
            <person name="Brami D."/>
            <person name="Johnson J."/>
            <person name="Hostetler J."/>
            <person name="Hannick L."/>
            <person name="Clark T."/>
            <person name="Cassidy-Hanley D."/>
            <person name="Inman J."/>
        </authorList>
    </citation>
    <scope>NUCLEOTIDE SEQUENCE [LARGE SCALE GENOMIC DNA]</scope>
    <source>
        <strain evidence="8 9">G5</strain>
    </source>
</reference>
<evidence type="ECO:0000256" key="1">
    <source>
        <dbReference type="ARBA" id="ARBA00004141"/>
    </source>
</evidence>
<dbReference type="eggNOG" id="KOG0253">
    <property type="taxonomic scope" value="Eukaryota"/>
</dbReference>
<keyword evidence="2" id="KW-0813">Transport</keyword>
<proteinExistence type="predicted"/>
<organism evidence="8 9">
    <name type="scientific">Ichthyophthirius multifiliis</name>
    <name type="common">White spot disease agent</name>
    <name type="synonym">Ich</name>
    <dbReference type="NCBI Taxonomy" id="5932"/>
    <lineage>
        <taxon>Eukaryota</taxon>
        <taxon>Sar</taxon>
        <taxon>Alveolata</taxon>
        <taxon>Ciliophora</taxon>
        <taxon>Intramacronucleata</taxon>
        <taxon>Oligohymenophorea</taxon>
        <taxon>Hymenostomatida</taxon>
        <taxon>Ophryoglenina</taxon>
        <taxon>Ichthyophthirius</taxon>
    </lineage>
</organism>
<protein>
    <submittedName>
        <fullName evidence="8">Major facilitator superfamily protein, putative</fullName>
    </submittedName>
</protein>
<dbReference type="PANTHER" id="PTHR23511">
    <property type="entry name" value="SYNAPTIC VESICLE GLYCOPROTEIN 2"/>
    <property type="match status" value="1"/>
</dbReference>
<evidence type="ECO:0000256" key="3">
    <source>
        <dbReference type="ARBA" id="ARBA00022692"/>
    </source>
</evidence>
<dbReference type="InterPro" id="IPR005829">
    <property type="entry name" value="Sugar_transporter_CS"/>
</dbReference>
<feature type="domain" description="Major facilitator superfamily (MFS) profile" evidence="7">
    <location>
        <begin position="46"/>
        <end position="273"/>
    </location>
</feature>
<dbReference type="GO" id="GO:0022857">
    <property type="term" value="F:transmembrane transporter activity"/>
    <property type="evidence" value="ECO:0007669"/>
    <property type="project" value="InterPro"/>
</dbReference>
<feature type="transmembrane region" description="Helical" evidence="6">
    <location>
        <begin position="117"/>
        <end position="137"/>
    </location>
</feature>
<dbReference type="STRING" id="857967.G0R3L4"/>
<evidence type="ECO:0000313" key="8">
    <source>
        <dbReference type="EMBL" id="EGR27936.1"/>
    </source>
</evidence>
<dbReference type="RefSeq" id="XP_004027281.1">
    <property type="nucleotide sequence ID" value="XM_004027232.1"/>
</dbReference>
<gene>
    <name evidence="8" type="ORF">IMG5_186220</name>
</gene>
<dbReference type="Gene3D" id="1.20.1250.20">
    <property type="entry name" value="MFS general substrate transporter like domains"/>
    <property type="match status" value="2"/>
</dbReference>
<sequence length="273" mass="30489">MQSFEMDQEAISPNLVKLNKNIKIDTNQNVFFDNLLRKIGWGKFNTLSFIAISMSIFGDAIEILVGSMLFPAFEKKWGVKSDQQITYGTFIFLGFMLGPIFSGYFSDKIGRKKTIEISNIGQFMFGLISSFAPNFTIFTILRTIYSFLTAISLPTCFTYISEVTHVEMRGKAVGMISLSFGLGDKLLVQTGWCVVGAYSSETYKTDLRSFAIATSSIIGRFGGVIMPWICYQGFHIRVTGPFLLFALFSIISTFAAISIPFDTTGLELDLEFL</sequence>
<dbReference type="GeneID" id="14904014"/>
<comment type="subcellular location">
    <subcellularLocation>
        <location evidence="1">Membrane</location>
        <topology evidence="1">Multi-pass membrane protein</topology>
    </subcellularLocation>
</comment>
<dbReference type="PROSITE" id="PS50850">
    <property type="entry name" value="MFS"/>
    <property type="match status" value="1"/>
</dbReference>
<keyword evidence="9" id="KW-1185">Reference proteome</keyword>
<dbReference type="Pfam" id="PF07690">
    <property type="entry name" value="MFS_1"/>
    <property type="match status" value="1"/>
</dbReference>
<dbReference type="PANTHER" id="PTHR23511:SF5">
    <property type="entry name" value="MAJOR FACILITATOR-TYPE TRANSPORTER HXNZ-RELATED"/>
    <property type="match status" value="1"/>
</dbReference>
<dbReference type="Proteomes" id="UP000008983">
    <property type="component" value="Unassembled WGS sequence"/>
</dbReference>
<keyword evidence="5 6" id="KW-0472">Membrane</keyword>
<dbReference type="EMBL" id="GL984307">
    <property type="protein sequence ID" value="EGR27936.1"/>
    <property type="molecule type" value="Genomic_DNA"/>
</dbReference>
<dbReference type="SUPFAM" id="SSF103473">
    <property type="entry name" value="MFS general substrate transporter"/>
    <property type="match status" value="2"/>
</dbReference>
<dbReference type="InParanoid" id="G0R3L4"/>
<dbReference type="InterPro" id="IPR020846">
    <property type="entry name" value="MFS_dom"/>
</dbReference>